<dbReference type="EMBL" id="CATOUU010000845">
    <property type="protein sequence ID" value="CAI9954201.1"/>
    <property type="molecule type" value="Genomic_DNA"/>
</dbReference>
<reference evidence="1" key="1">
    <citation type="submission" date="2023-06" db="EMBL/GenBank/DDBJ databases">
        <authorList>
            <person name="Kurt Z."/>
        </authorList>
    </citation>
    <scope>NUCLEOTIDE SEQUENCE</scope>
</reference>
<dbReference type="EMBL" id="CAXDID020000133">
    <property type="protein sequence ID" value="CAL6036318.1"/>
    <property type="molecule type" value="Genomic_DNA"/>
</dbReference>
<name>A0AA86QC51_9EUKA</name>
<dbReference type="Proteomes" id="UP001642409">
    <property type="component" value="Unassembled WGS sequence"/>
</dbReference>
<evidence type="ECO:0000313" key="2">
    <source>
        <dbReference type="EMBL" id="CAL6036318.1"/>
    </source>
</evidence>
<keyword evidence="3" id="KW-1185">Reference proteome</keyword>
<comment type="caution">
    <text evidence="1">The sequence shown here is derived from an EMBL/GenBank/DDBJ whole genome shotgun (WGS) entry which is preliminary data.</text>
</comment>
<dbReference type="AlphaFoldDB" id="A0AA86QC51"/>
<accession>A0AA86QC51</accession>
<evidence type="ECO:0000313" key="3">
    <source>
        <dbReference type="Proteomes" id="UP001642409"/>
    </source>
</evidence>
<protein>
    <submittedName>
        <fullName evidence="2">Hypothetical_protein</fullName>
    </submittedName>
</protein>
<reference evidence="2 3" key="2">
    <citation type="submission" date="2024-07" db="EMBL/GenBank/DDBJ databases">
        <authorList>
            <person name="Akdeniz Z."/>
        </authorList>
    </citation>
    <scope>NUCLEOTIDE SEQUENCE [LARGE SCALE GENOMIC DNA]</scope>
</reference>
<organism evidence="1">
    <name type="scientific">Hexamita inflata</name>
    <dbReference type="NCBI Taxonomy" id="28002"/>
    <lineage>
        <taxon>Eukaryota</taxon>
        <taxon>Metamonada</taxon>
        <taxon>Diplomonadida</taxon>
        <taxon>Hexamitidae</taxon>
        <taxon>Hexamitinae</taxon>
        <taxon>Hexamita</taxon>
    </lineage>
</organism>
<gene>
    <name evidence="2" type="ORF">HINF_LOCUS36355</name>
    <name evidence="1" type="ORF">HINF_LOCUS41846</name>
</gene>
<proteinExistence type="predicted"/>
<evidence type="ECO:0000313" key="1">
    <source>
        <dbReference type="EMBL" id="CAI9954201.1"/>
    </source>
</evidence>
<sequence length="157" mass="18662">MQHGIAIDIENSPKILPSPILKLRHVKNGISLSYQQLYLQKMQLEQKMAEPSTHLDHYKNKNRTQIKEINQKWINLSIADDPDKKEWNQMTTMMATIKKDLFEPKIDKSKIRKHKAKIERVERFKGVQDLTKQFGFTNKINPEILLAMKQKRKWRVQ</sequence>